<feature type="compositionally biased region" description="Gly residues" evidence="1">
    <location>
        <begin position="154"/>
        <end position="165"/>
    </location>
</feature>
<dbReference type="HOGENOM" id="CLU_1609996_0_0_9"/>
<feature type="compositionally biased region" description="Low complexity" evidence="1">
    <location>
        <begin position="130"/>
        <end position="143"/>
    </location>
</feature>
<dbReference type="KEGG" id="tmr:Tmar_1974"/>
<proteinExistence type="predicted"/>
<feature type="compositionally biased region" description="Basic and acidic residues" evidence="1">
    <location>
        <begin position="1"/>
        <end position="12"/>
    </location>
</feature>
<feature type="region of interest" description="Disordered" evidence="1">
    <location>
        <begin position="1"/>
        <end position="24"/>
    </location>
</feature>
<evidence type="ECO:0000313" key="2">
    <source>
        <dbReference type="EMBL" id="ADU52057.1"/>
    </source>
</evidence>
<feature type="region of interest" description="Disordered" evidence="1">
    <location>
        <begin position="122"/>
        <end position="165"/>
    </location>
</feature>
<protein>
    <submittedName>
        <fullName evidence="2">Fmu (Sun) domain-containing protein</fullName>
    </submittedName>
</protein>
<evidence type="ECO:0000313" key="3">
    <source>
        <dbReference type="Proteomes" id="UP000008915"/>
    </source>
</evidence>
<reference evidence="3" key="2">
    <citation type="journal article" date="2010" name="Stand. Genomic Sci.">
        <title>Complete genome sequence of Thermaerobacter marianensis type strain (7p75aT).</title>
        <authorList>
            <person name="Han C."/>
            <person name="Gu W."/>
            <person name="Zhang X."/>
            <person name="Lapidus A."/>
            <person name="Nolan M."/>
            <person name="Copeland A."/>
            <person name="Lucas S."/>
            <person name="Glavina Del Rio T."/>
            <person name="Tice H."/>
            <person name="Cheng J."/>
            <person name="Tapia R."/>
            <person name="Goodwin L."/>
            <person name="Pitluck S."/>
            <person name="Pagani I."/>
            <person name="Ivanova N."/>
            <person name="Mavromatis K."/>
            <person name="Mikhailova N."/>
            <person name="Pati A."/>
            <person name="Chen A."/>
            <person name="Palaniappan K."/>
            <person name="Land M."/>
            <person name="Hauser L."/>
            <person name="Chang Y."/>
            <person name="Jeffries C."/>
            <person name="Schneider S."/>
            <person name="Rohde M."/>
            <person name="Goker M."/>
            <person name="Pukall R."/>
            <person name="Woyke T."/>
            <person name="Bristow J."/>
            <person name="Eisen J."/>
            <person name="Markowitz V."/>
            <person name="Hugenholtz P."/>
            <person name="Kyrpides N."/>
            <person name="Klenk H."/>
            <person name="Detter J."/>
        </authorList>
    </citation>
    <scope>NUCLEOTIDE SEQUENCE [LARGE SCALE GENOMIC DNA]</scope>
    <source>
        <strain evidence="3">ATCC 700841 / DSM 12885 / JCM 10246 / 7p75a</strain>
    </source>
</reference>
<dbReference type="AlphaFoldDB" id="E6SJ33"/>
<organism evidence="2 3">
    <name type="scientific">Thermaerobacter marianensis (strain ATCC 700841 / DSM 12885 / JCM 10246 / 7p75a)</name>
    <dbReference type="NCBI Taxonomy" id="644966"/>
    <lineage>
        <taxon>Bacteria</taxon>
        <taxon>Bacillati</taxon>
        <taxon>Bacillota</taxon>
        <taxon>Clostridia</taxon>
        <taxon>Eubacteriales</taxon>
        <taxon>Clostridiales Family XVII. Incertae Sedis</taxon>
        <taxon>Thermaerobacter</taxon>
    </lineage>
</organism>
<name>E6SJ33_THEM7</name>
<dbReference type="RefSeq" id="WP_013496357.1">
    <property type="nucleotide sequence ID" value="NC_014831.1"/>
</dbReference>
<reference evidence="2 3" key="1">
    <citation type="journal article" date="2010" name="Stand. Genomic Sci.">
        <title>Complete genome sequence of Thermaerobacter marianensis type strain (7p75a).</title>
        <authorList>
            <person name="Han C."/>
            <person name="Gu W."/>
            <person name="Zhang X."/>
            <person name="Lapidus A."/>
            <person name="Nolan M."/>
            <person name="Copeland A."/>
            <person name="Lucas S."/>
            <person name="Del Rio T.G."/>
            <person name="Tice H."/>
            <person name="Cheng J.F."/>
            <person name="Tapia R."/>
            <person name="Goodwin L."/>
            <person name="Pitluck S."/>
            <person name="Pagani I."/>
            <person name="Ivanova N."/>
            <person name="Mavromatis K."/>
            <person name="Mikhailova N."/>
            <person name="Pati A."/>
            <person name="Chen A."/>
            <person name="Palaniappan K."/>
            <person name="Land M."/>
            <person name="Hauser L."/>
            <person name="Chang Y.J."/>
            <person name="Jeffries C.D."/>
            <person name="Schneider S."/>
            <person name="Rohde M."/>
            <person name="Goker M."/>
            <person name="Pukall R."/>
            <person name="Woyke T."/>
            <person name="Bristow J."/>
            <person name="Eisen J.A."/>
            <person name="Markowitz V."/>
            <person name="Hugenholtz P."/>
            <person name="Kyrpides N.C."/>
            <person name="Klenk H.P."/>
            <person name="Detter J.C."/>
        </authorList>
    </citation>
    <scope>NUCLEOTIDE SEQUENCE [LARGE SCALE GENOMIC DNA]</scope>
    <source>
        <strain evidence="3">ATCC 700841 / DSM 12885 / JCM 10246 / 7p75a</strain>
    </source>
</reference>
<accession>E6SJ33</accession>
<dbReference type="Proteomes" id="UP000008915">
    <property type="component" value="Chromosome"/>
</dbReference>
<evidence type="ECO:0000256" key="1">
    <source>
        <dbReference type="SAM" id="MobiDB-lite"/>
    </source>
</evidence>
<gene>
    <name evidence="2" type="ordered locus">Tmar_1974</name>
</gene>
<sequence length="165" mass="18337">MANRHDQEEFPGRRYPAYPRPRRDHPYDPAVLDDLARVFLETTLREDGTVVAPDRREALALAEQVLDILYYSGFYNVADVAGLRFHLYPRLEADGQPDLIYANTWMDGRWMEIAVIEVPRPAARPPETQPGVAGAVAPPGRAATLEEPGRNGRVYGGGRGKQPGA</sequence>
<dbReference type="EMBL" id="CP002344">
    <property type="protein sequence ID" value="ADU52057.1"/>
    <property type="molecule type" value="Genomic_DNA"/>
</dbReference>
<dbReference type="STRING" id="644966.Tmar_1974"/>
<keyword evidence="3" id="KW-1185">Reference proteome</keyword>